<evidence type="ECO:0000256" key="1">
    <source>
        <dbReference type="SAM" id="Phobius"/>
    </source>
</evidence>
<keyword evidence="3" id="KW-1185">Reference proteome</keyword>
<dbReference type="Proteomes" id="UP000004910">
    <property type="component" value="Unassembled WGS sequence"/>
</dbReference>
<sequence>MGWNMKFNRVIFNRIILGLIALLQTIHLICQIRKDYFIGTENLSQLQIKQQIEMSSIQGPISYILQALITTMVFMVIITWYKKDVSRLLKEDIILIISLFVVSYIIMNIFSLAVGNTFESILRLPLIGIVFIICLYIKTDTRLRKLA</sequence>
<keyword evidence="1" id="KW-0812">Transmembrane</keyword>
<organism evidence="2 3">
    <name type="scientific">Thomasclavelia spiroformis DSM 1552</name>
    <dbReference type="NCBI Taxonomy" id="428126"/>
    <lineage>
        <taxon>Bacteria</taxon>
        <taxon>Bacillati</taxon>
        <taxon>Bacillota</taxon>
        <taxon>Erysipelotrichia</taxon>
        <taxon>Erysipelotrichales</taxon>
        <taxon>Coprobacillaceae</taxon>
        <taxon>Thomasclavelia</taxon>
    </lineage>
</organism>
<feature type="transmembrane region" description="Helical" evidence="1">
    <location>
        <begin position="120"/>
        <end position="137"/>
    </location>
</feature>
<accession>B1C0L5</accession>
<reference evidence="2" key="1">
    <citation type="submission" date="2008-02" db="EMBL/GenBank/DDBJ databases">
        <authorList>
            <person name="Fulton L."/>
            <person name="Clifton S."/>
            <person name="Fulton B."/>
            <person name="Xu J."/>
            <person name="Minx P."/>
            <person name="Pepin K.H."/>
            <person name="Johnson M."/>
            <person name="Thiruvilangam P."/>
            <person name="Bhonagiri V."/>
            <person name="Nash W.E."/>
            <person name="Mardis E.R."/>
            <person name="Wilson R.K."/>
        </authorList>
    </citation>
    <scope>NUCLEOTIDE SEQUENCE [LARGE SCALE GENOMIC DNA]</scope>
    <source>
        <strain evidence="2">DSM 1552</strain>
    </source>
</reference>
<gene>
    <name evidence="2" type="ORF">CLOSPI_00744</name>
</gene>
<feature type="transmembrane region" description="Helical" evidence="1">
    <location>
        <begin position="63"/>
        <end position="81"/>
    </location>
</feature>
<dbReference type="HOGENOM" id="CLU_1764868_0_0_9"/>
<reference evidence="2" key="2">
    <citation type="submission" date="2014-06" db="EMBL/GenBank/DDBJ databases">
        <title>Draft genome sequence of Clostridium spiroforme (DSM 1552).</title>
        <authorList>
            <person name="Sudarsanam P."/>
            <person name="Ley R."/>
            <person name="Guruge J."/>
            <person name="Turnbaugh P.J."/>
            <person name="Mahowald M."/>
            <person name="Liep D."/>
            <person name="Gordon J."/>
        </authorList>
    </citation>
    <scope>NUCLEOTIDE SEQUENCE</scope>
    <source>
        <strain evidence="2">DSM 1552</strain>
    </source>
</reference>
<name>B1C0L5_9FIRM</name>
<keyword evidence="1" id="KW-0472">Membrane</keyword>
<comment type="caution">
    <text evidence="2">The sequence shown here is derived from an EMBL/GenBank/DDBJ whole genome shotgun (WGS) entry which is preliminary data.</text>
</comment>
<proteinExistence type="predicted"/>
<evidence type="ECO:0000313" key="2">
    <source>
        <dbReference type="EMBL" id="EDS75350.1"/>
    </source>
</evidence>
<evidence type="ECO:0000313" key="3">
    <source>
        <dbReference type="Proteomes" id="UP000004910"/>
    </source>
</evidence>
<dbReference type="AlphaFoldDB" id="B1C0L5"/>
<dbReference type="STRING" id="428126.CLOSPI_00744"/>
<protein>
    <submittedName>
        <fullName evidence="2">Uncharacterized protein</fullName>
    </submittedName>
</protein>
<feature type="transmembrane region" description="Helical" evidence="1">
    <location>
        <begin position="93"/>
        <end position="114"/>
    </location>
</feature>
<keyword evidence="1" id="KW-1133">Transmembrane helix</keyword>
<dbReference type="EMBL" id="ABIK02000006">
    <property type="protein sequence ID" value="EDS75350.1"/>
    <property type="molecule type" value="Genomic_DNA"/>
</dbReference>